<keyword evidence="1" id="KW-0596">Phosphopantetheine</keyword>
<dbReference type="InterPro" id="IPR057326">
    <property type="entry name" value="KR_dom"/>
</dbReference>
<dbReference type="CDD" id="cd00833">
    <property type="entry name" value="PKS"/>
    <property type="match status" value="1"/>
</dbReference>
<evidence type="ECO:0000259" key="7">
    <source>
        <dbReference type="PROSITE" id="PS52004"/>
    </source>
</evidence>
<dbReference type="InterPro" id="IPR014030">
    <property type="entry name" value="Ketoacyl_synth_N"/>
</dbReference>
<evidence type="ECO:0000313" key="8">
    <source>
        <dbReference type="EMBL" id="KJZ75295.1"/>
    </source>
</evidence>
<dbReference type="Pfam" id="PF00109">
    <property type="entry name" value="ketoacyl-synt"/>
    <property type="match status" value="1"/>
</dbReference>
<feature type="region of interest" description="Disordered" evidence="6">
    <location>
        <begin position="863"/>
        <end position="882"/>
    </location>
</feature>
<dbReference type="Pfam" id="PF16197">
    <property type="entry name" value="KAsynt_C_assoc"/>
    <property type="match status" value="1"/>
</dbReference>
<sequence>MTTYNEPIAIVGNACRFAGGISSPSELWRTLCDPGDLCAEMTPSTFGARSSVTTEGHRSGGRDARYAYLLRRDVAKFDAGFFDMAPLQAKAMDPQMRMLLEVVYEALERAGIAVEALRGSPTSVSVGAMSNDYEYMQAQDLDEINKHTSTGSLRSLLSNRVSHCFGWTGPSVTLDSACSSSLAALDGAVQTLWSGQSRVALACGSSPIHQRAAAAWRGGRGPQETERALADGDDIECVIRQTGQSHNGGGEAITVPSKKGQLALIRSVFSRAGLDPRRDEDRPQYFEAHGTGTPVGDPVEAEAISEAFFGNRAEHEQAEPLYVGSVKTVLGHTESTAGIAGILKASLALAHAQIPPNLWFDNLSDAVAPFYARLQVPTAVRPWPPVRPGQPRRACVNSFGIGGANAHAILESYASQPPATLNGNDVDGKQLLLTPFVFSAKSRKSLSASLRAYVDHLDKNPGLSLDDLAWTLGRRRSALDYRTYFPASSSVRDLASISPRPRREMRLRHVCPVESRTLSDSAAHGIPISNALLPDWPRRRGVAACPEDDGAGARARPASRQAGSEARKLEAMDRVGGRRRATRRRLGRAQGPPRHYRLDALDSRPDLFQPSSSYWVTGLTGDLGISICEWMMSRGARNLVLSSRRPAVSDSWIARCRARGTRVVIVACDVSNEAEVGSAYVEICASMPPLAGVLHGAAVFRDVPLSSMSHQDAAQVLAPKVDGAIHLDRVLGSQKLDFFLLVSSASSLVGMDCQASYAGANCFLNSLAAQRRKRGLAAAAICLTPIVGAGYINRDVTGVILQGARSYNLVPASVEQVHAIIAEGIEAGRPGSPGDGVIATGFGGWSADDASADRFLAKPLLSHLERKKPQGHEQRPADKRSMTVAESLEACRTLQDVYDAVAGKPSPPINGIPRGNVQSWTADALVAYDPAAAIGELVKGLLQIDLPIDELMTMNTSKLGLDSVIPIDLRSAMSKVLKVSMPVLDIVRAKSMQSLARAVAERLLDESLPRVRKSNGCTTPDGETE</sequence>
<dbReference type="GO" id="GO:0044550">
    <property type="term" value="P:secondary metabolite biosynthetic process"/>
    <property type="evidence" value="ECO:0007669"/>
    <property type="project" value="UniProtKB-ARBA"/>
</dbReference>
<dbReference type="Gene3D" id="3.40.50.720">
    <property type="entry name" value="NAD(P)-binding Rossmann-like Domain"/>
    <property type="match status" value="1"/>
</dbReference>
<dbReference type="InterPro" id="IPR050091">
    <property type="entry name" value="PKS_NRPS_Biosynth_Enz"/>
</dbReference>
<feature type="compositionally biased region" description="Basic residues" evidence="6">
    <location>
        <begin position="577"/>
        <end position="587"/>
    </location>
</feature>
<dbReference type="InterPro" id="IPR013968">
    <property type="entry name" value="PKS_KR"/>
</dbReference>
<dbReference type="GO" id="GO:0016491">
    <property type="term" value="F:oxidoreductase activity"/>
    <property type="evidence" value="ECO:0007669"/>
    <property type="project" value="UniProtKB-KW"/>
</dbReference>
<proteinExistence type="predicted"/>
<dbReference type="InterPro" id="IPR016039">
    <property type="entry name" value="Thiolase-like"/>
</dbReference>
<dbReference type="InterPro" id="IPR036736">
    <property type="entry name" value="ACP-like_sf"/>
</dbReference>
<dbReference type="Gene3D" id="3.40.47.10">
    <property type="match status" value="2"/>
</dbReference>
<evidence type="ECO:0000256" key="6">
    <source>
        <dbReference type="SAM" id="MobiDB-lite"/>
    </source>
</evidence>
<keyword evidence="9" id="KW-1185">Reference proteome</keyword>
<feature type="domain" description="Ketosynthase family 3 (KS3)" evidence="7">
    <location>
        <begin position="5"/>
        <end position="412"/>
    </location>
</feature>
<evidence type="ECO:0000313" key="9">
    <source>
        <dbReference type="Proteomes" id="UP000054481"/>
    </source>
</evidence>
<dbReference type="SUPFAM" id="SSF51735">
    <property type="entry name" value="NAD(P)-binding Rossmann-fold domains"/>
    <property type="match status" value="1"/>
</dbReference>
<keyword evidence="4" id="KW-0560">Oxidoreductase</keyword>
<organism evidence="8 9">
    <name type="scientific">Hirsutella minnesotensis 3608</name>
    <dbReference type="NCBI Taxonomy" id="1043627"/>
    <lineage>
        <taxon>Eukaryota</taxon>
        <taxon>Fungi</taxon>
        <taxon>Dikarya</taxon>
        <taxon>Ascomycota</taxon>
        <taxon>Pezizomycotina</taxon>
        <taxon>Sordariomycetes</taxon>
        <taxon>Hypocreomycetidae</taxon>
        <taxon>Hypocreales</taxon>
        <taxon>Ophiocordycipitaceae</taxon>
        <taxon>Hirsutella</taxon>
    </lineage>
</organism>
<dbReference type="SMART" id="SM00822">
    <property type="entry name" value="PKS_KR"/>
    <property type="match status" value="1"/>
</dbReference>
<dbReference type="InterPro" id="IPR014031">
    <property type="entry name" value="Ketoacyl_synth_C"/>
</dbReference>
<protein>
    <recommendedName>
        <fullName evidence="7">Ketosynthase family 3 (KS3) domain-containing protein</fullName>
    </recommendedName>
</protein>
<dbReference type="Pfam" id="PF02801">
    <property type="entry name" value="Ketoacyl-synt_C"/>
    <property type="match status" value="1"/>
</dbReference>
<dbReference type="PANTHER" id="PTHR43775">
    <property type="entry name" value="FATTY ACID SYNTHASE"/>
    <property type="match status" value="1"/>
</dbReference>
<keyword evidence="5" id="KW-0511">Multifunctional enzyme</keyword>
<evidence type="ECO:0000256" key="5">
    <source>
        <dbReference type="ARBA" id="ARBA00023268"/>
    </source>
</evidence>
<dbReference type="EMBL" id="KQ030518">
    <property type="protein sequence ID" value="KJZ75295.1"/>
    <property type="molecule type" value="Genomic_DNA"/>
</dbReference>
<dbReference type="PROSITE" id="PS52004">
    <property type="entry name" value="KS3_2"/>
    <property type="match status" value="1"/>
</dbReference>
<dbReference type="SUPFAM" id="SSF53901">
    <property type="entry name" value="Thiolase-like"/>
    <property type="match status" value="1"/>
</dbReference>
<dbReference type="GO" id="GO:0004315">
    <property type="term" value="F:3-oxoacyl-[acyl-carrier-protein] synthase activity"/>
    <property type="evidence" value="ECO:0007669"/>
    <property type="project" value="InterPro"/>
</dbReference>
<feature type="compositionally biased region" description="Basic and acidic residues" evidence="6">
    <location>
        <begin position="863"/>
        <end position="881"/>
    </location>
</feature>
<name>A0A0F7ZPD2_9HYPO</name>
<dbReference type="SUPFAM" id="SSF47336">
    <property type="entry name" value="ACP-like"/>
    <property type="match status" value="1"/>
</dbReference>
<dbReference type="GO" id="GO:0006633">
    <property type="term" value="P:fatty acid biosynthetic process"/>
    <property type="evidence" value="ECO:0007669"/>
    <property type="project" value="InterPro"/>
</dbReference>
<dbReference type="InterPro" id="IPR036291">
    <property type="entry name" value="NAD(P)-bd_dom_sf"/>
</dbReference>
<dbReference type="InterPro" id="IPR020841">
    <property type="entry name" value="PKS_Beta-ketoAc_synthase_dom"/>
</dbReference>
<feature type="compositionally biased region" description="Basic and acidic residues" evidence="6">
    <location>
        <begin position="565"/>
        <end position="576"/>
    </location>
</feature>
<gene>
    <name evidence="8" type="ORF">HIM_05221</name>
</gene>
<dbReference type="Proteomes" id="UP000054481">
    <property type="component" value="Unassembled WGS sequence"/>
</dbReference>
<feature type="region of interest" description="Disordered" evidence="6">
    <location>
        <begin position="545"/>
        <end position="595"/>
    </location>
</feature>
<keyword evidence="3" id="KW-0808">Transferase</keyword>
<keyword evidence="2" id="KW-0597">Phosphoprotein</keyword>
<dbReference type="Gene3D" id="3.30.70.3290">
    <property type="match status" value="1"/>
</dbReference>
<dbReference type="OrthoDB" id="329835at2759"/>
<dbReference type="PANTHER" id="PTHR43775:SF20">
    <property type="entry name" value="HYBRID PKS-NRPS SYNTHETASE APDA"/>
    <property type="match status" value="1"/>
</dbReference>
<dbReference type="InterPro" id="IPR032821">
    <property type="entry name" value="PKS_assoc"/>
</dbReference>
<reference evidence="8 9" key="1">
    <citation type="journal article" date="2014" name="Genome Biol. Evol.">
        <title>Comparative genomics and transcriptomics analyses reveal divergent lifestyle features of nematode endoparasitic fungus Hirsutella minnesotensis.</title>
        <authorList>
            <person name="Lai Y."/>
            <person name="Liu K."/>
            <person name="Zhang X."/>
            <person name="Zhang X."/>
            <person name="Li K."/>
            <person name="Wang N."/>
            <person name="Shu C."/>
            <person name="Wu Y."/>
            <person name="Wang C."/>
            <person name="Bushley K.E."/>
            <person name="Xiang M."/>
            <person name="Liu X."/>
        </authorList>
    </citation>
    <scope>NUCLEOTIDE SEQUENCE [LARGE SCALE GENOMIC DNA]</scope>
    <source>
        <strain evidence="8 9">3608</strain>
    </source>
</reference>
<evidence type="ECO:0000256" key="3">
    <source>
        <dbReference type="ARBA" id="ARBA00022679"/>
    </source>
</evidence>
<dbReference type="PROSITE" id="PS00606">
    <property type="entry name" value="KS3_1"/>
    <property type="match status" value="1"/>
</dbReference>
<dbReference type="Pfam" id="PF08659">
    <property type="entry name" value="KR"/>
    <property type="match status" value="1"/>
</dbReference>
<dbReference type="InterPro" id="IPR018201">
    <property type="entry name" value="Ketoacyl_synth_AS"/>
</dbReference>
<evidence type="ECO:0000256" key="4">
    <source>
        <dbReference type="ARBA" id="ARBA00023002"/>
    </source>
</evidence>
<dbReference type="AlphaFoldDB" id="A0A0F7ZPD2"/>
<evidence type="ECO:0000256" key="2">
    <source>
        <dbReference type="ARBA" id="ARBA00022553"/>
    </source>
</evidence>
<dbReference type="PROSITE" id="PS00012">
    <property type="entry name" value="PHOSPHOPANTETHEINE"/>
    <property type="match status" value="1"/>
</dbReference>
<accession>A0A0F7ZPD2</accession>
<dbReference type="SMART" id="SM00825">
    <property type="entry name" value="PKS_KS"/>
    <property type="match status" value="1"/>
</dbReference>
<evidence type="ECO:0000256" key="1">
    <source>
        <dbReference type="ARBA" id="ARBA00022450"/>
    </source>
</evidence>
<dbReference type="GO" id="GO:0004312">
    <property type="term" value="F:fatty acid synthase activity"/>
    <property type="evidence" value="ECO:0007669"/>
    <property type="project" value="TreeGrafter"/>
</dbReference>
<dbReference type="InterPro" id="IPR006162">
    <property type="entry name" value="Ppantetheine_attach_site"/>
</dbReference>